<keyword evidence="1" id="KW-0732">Signal</keyword>
<dbReference type="AlphaFoldDB" id="A0A4Z1JQE2"/>
<sequence length="328" mass="37038">MYRLFPYLLACSLAVLAGSAWASLNDFPIGIALGIDCLTSAYINESDDFVMVAKINTTQEWKNYTSSKPGYWDNGYKHEKEIYSDSELKKLFNVTLSAIQKATETKLNRPIEVLGITYHDVMIGDLNNLLDVAIELLPGMKDGSQLRHYLHSMRLGYRLNTAEALGYPAGTDIDQESNLLLHFDYQDSRLEVSITDGGTKISLVEQRFKIPDFGGVGQIASLEKLEHLAARLKYFVKIALSDSQPPELTEFRRIIFSGNAPASEFQKIRETIIKVIPDFTDRFSEGIDPAWVSAVGAARRAKEYMLNPPNWDYEFQEQVYGDESHDEL</sequence>
<keyword evidence="3" id="KW-1185">Reference proteome</keyword>
<dbReference type="EMBL" id="PQXM01000327">
    <property type="protein sequence ID" value="TGO73820.1"/>
    <property type="molecule type" value="Genomic_DNA"/>
</dbReference>
<feature type="signal peptide" evidence="1">
    <location>
        <begin position="1"/>
        <end position="22"/>
    </location>
</feature>
<dbReference type="OrthoDB" id="3547900at2759"/>
<reference evidence="2 3" key="1">
    <citation type="submission" date="2017-12" db="EMBL/GenBank/DDBJ databases">
        <title>Comparative genomics of Botrytis spp.</title>
        <authorList>
            <person name="Valero-Jimenez C.A."/>
            <person name="Tapia P."/>
            <person name="Veloso J."/>
            <person name="Silva-Moreno E."/>
            <person name="Staats M."/>
            <person name="Valdes J.H."/>
            <person name="Van Kan J.A.L."/>
        </authorList>
    </citation>
    <scope>NUCLEOTIDE SEQUENCE [LARGE SCALE GENOMIC DNA]</scope>
    <source>
        <strain evidence="2 3">Be9601</strain>
    </source>
</reference>
<gene>
    <name evidence="2" type="ORF">BELL_0329g00120</name>
</gene>
<evidence type="ECO:0000313" key="3">
    <source>
        <dbReference type="Proteomes" id="UP000297229"/>
    </source>
</evidence>
<dbReference type="Proteomes" id="UP000297229">
    <property type="component" value="Unassembled WGS sequence"/>
</dbReference>
<evidence type="ECO:0000256" key="1">
    <source>
        <dbReference type="SAM" id="SignalP"/>
    </source>
</evidence>
<organism evidence="2 3">
    <name type="scientific">Botrytis elliptica</name>
    <dbReference type="NCBI Taxonomy" id="278938"/>
    <lineage>
        <taxon>Eukaryota</taxon>
        <taxon>Fungi</taxon>
        <taxon>Dikarya</taxon>
        <taxon>Ascomycota</taxon>
        <taxon>Pezizomycotina</taxon>
        <taxon>Leotiomycetes</taxon>
        <taxon>Helotiales</taxon>
        <taxon>Sclerotiniaceae</taxon>
        <taxon>Botrytis</taxon>
    </lineage>
</organism>
<name>A0A4Z1JQE2_9HELO</name>
<feature type="chain" id="PRO_5021508362" evidence="1">
    <location>
        <begin position="23"/>
        <end position="328"/>
    </location>
</feature>
<evidence type="ECO:0000313" key="2">
    <source>
        <dbReference type="EMBL" id="TGO73820.1"/>
    </source>
</evidence>
<protein>
    <submittedName>
        <fullName evidence="2">Uncharacterized protein</fullName>
    </submittedName>
</protein>
<proteinExistence type="predicted"/>
<comment type="caution">
    <text evidence="2">The sequence shown here is derived from an EMBL/GenBank/DDBJ whole genome shotgun (WGS) entry which is preliminary data.</text>
</comment>
<accession>A0A4Z1JQE2</accession>